<dbReference type="CDD" id="cd00684">
    <property type="entry name" value="Terpene_cyclase_plant_C1"/>
    <property type="match status" value="1"/>
</dbReference>
<dbReference type="Pfam" id="PF01397">
    <property type="entry name" value="Terpene_synth"/>
    <property type="match status" value="1"/>
</dbReference>
<dbReference type="InterPro" id="IPR036965">
    <property type="entry name" value="Terpene_synth_N_sf"/>
</dbReference>
<keyword evidence="3" id="KW-0479">Metal-binding</keyword>
<sequence length="836" mass="93173">MTLLEFALAAPHLALFGHRAAAPRPRSGVARPPPQSHRCRRKPLLAVQSRTRPTGSPAASRGAAGVLERGTKQKDRTVAIRERLLSGEAPLPSAYDTAWVAMVPAPAPAGSAPAPRYPGCVDWVLRSQRRDDGSWGPSDPSLRKDALSSTLACVLALRKWGAGGDAIERGLRFIGRNWSCVTDDSCDAPAGFDIIFPGMLARAIGMGLEIPLVRQADVDAVLWLRDSERIRGMAASGDSQAFMAYVAEGLGDLVDWDKAAAAYQRKNGSFFNSPATTAAAAIHSNNDRARDYLDTVVAKFDCSVPTVYPRSAYSRLCMVDTLEKMGISRSFLPEIKTTLDMTYRSWLANDEEIMLDMATCAMAFRLLRLHRYDVSSDALSRFSSESSFRSSIQGHLNDTEALLQLLKASHTQITEDELVLESIGSWSSALLKEQLCSGKISRTVDPAEVEYVLKFPFHSNMDRLEHKWNIEHFKKQGFQTLKSPHRTCHPDEEIVSLAVDGFRSCQASFQEELHVVERWAKEMRLDELDYARVMPLICLFPSAATMFPGEFSEARIVAAKTNILATIVDDLFDVGESREEMENLVTLIEMWDAYEQVGFFSERVEIVFRAVYDTSNDIASRAAVVQNRSVIHHIAERWVEMARVMMVEAEWRMSGHKPSMEEYMPIAEPSFGLGTTVLTFLFFVGAELSEDAVRSPEYSELFHHMNVCGRLLNDLQSCERERAQGKINSVLLLAGRHGGCVEAAKAEVRSIIAASRMELLRMLVQEGGEVPWQCRREFWNISRVVHMMYMEVDGYASPKEMMRAANEVVVEPLRVAGKMKTHTPVESDKFGQANLS</sequence>
<dbReference type="Pfam" id="PF03936">
    <property type="entry name" value="Terpene_synth_C"/>
    <property type="match status" value="1"/>
</dbReference>
<reference evidence="10" key="1">
    <citation type="journal article" date="2018" name="Plant Physiol.">
        <title>Functional Diversity of Diterpene Synthases in the Biofuel Crop Switchgrass.</title>
        <authorList>
            <person name="Pelot K.A."/>
            <person name="Chen R."/>
            <person name="Hagelthorn D.M."/>
            <person name="Young C.A."/>
            <person name="Addison J.B."/>
            <person name="Muchlinski A."/>
            <person name="Tholl D."/>
            <person name="Zerbe P."/>
        </authorList>
    </citation>
    <scope>NUCLEOTIDE SEQUENCE</scope>
</reference>
<dbReference type="Gene3D" id="1.10.600.10">
    <property type="entry name" value="Farnesyl Diphosphate Synthase"/>
    <property type="match status" value="1"/>
</dbReference>
<dbReference type="EMBL" id="MH124151">
    <property type="protein sequence ID" value="AXK78855.1"/>
    <property type="molecule type" value="mRNA"/>
</dbReference>
<dbReference type="FunFam" id="1.50.10.130:FF:000003">
    <property type="entry name" value="Ent-cassa-12,15-diene synthase"/>
    <property type="match status" value="1"/>
</dbReference>
<dbReference type="Gene3D" id="1.50.10.160">
    <property type="match status" value="1"/>
</dbReference>
<dbReference type="InterPro" id="IPR044814">
    <property type="entry name" value="Terpene_cyclase_plant_C1"/>
</dbReference>
<evidence type="ECO:0000256" key="7">
    <source>
        <dbReference type="SAM" id="MobiDB-lite"/>
    </source>
</evidence>
<evidence type="ECO:0000256" key="3">
    <source>
        <dbReference type="ARBA" id="ARBA00022723"/>
    </source>
</evidence>
<dbReference type="GO" id="GO:0016102">
    <property type="term" value="P:diterpenoid biosynthetic process"/>
    <property type="evidence" value="ECO:0007669"/>
    <property type="project" value="InterPro"/>
</dbReference>
<feature type="region of interest" description="Disordered" evidence="7">
    <location>
        <begin position="22"/>
        <end position="74"/>
    </location>
</feature>
<evidence type="ECO:0000313" key="10">
    <source>
        <dbReference type="EMBL" id="AXK78855.1"/>
    </source>
</evidence>
<dbReference type="SUPFAM" id="SSF48239">
    <property type="entry name" value="Terpenoid cyclases/Protein prenyltransferases"/>
    <property type="match status" value="2"/>
</dbReference>
<evidence type="ECO:0000259" key="8">
    <source>
        <dbReference type="Pfam" id="PF01397"/>
    </source>
</evidence>
<dbReference type="PANTHER" id="PTHR31739">
    <property type="entry name" value="ENT-COPALYL DIPHOSPHATE SYNTHASE, CHLOROPLASTIC"/>
    <property type="match status" value="1"/>
</dbReference>
<evidence type="ECO:0000256" key="2">
    <source>
        <dbReference type="ARBA" id="ARBA00006333"/>
    </source>
</evidence>
<dbReference type="GO" id="GO:0000287">
    <property type="term" value="F:magnesium ion binding"/>
    <property type="evidence" value="ECO:0007669"/>
    <property type="project" value="InterPro"/>
</dbReference>
<dbReference type="SUPFAM" id="SSF48576">
    <property type="entry name" value="Terpenoid synthases"/>
    <property type="match status" value="1"/>
</dbReference>
<dbReference type="InterPro" id="IPR008949">
    <property type="entry name" value="Isoprenoid_synthase_dom_sf"/>
</dbReference>
<evidence type="ECO:0000259" key="9">
    <source>
        <dbReference type="Pfam" id="PF03936"/>
    </source>
</evidence>
<protein>
    <submittedName>
        <fullName evidence="10">9beta-hydroxy-syn-pimar-15-ene synthase</fullName>
    </submittedName>
</protein>
<organism evidence="10">
    <name type="scientific">Panicum virgatum</name>
    <name type="common">Blackwell switchgrass</name>
    <dbReference type="NCBI Taxonomy" id="38727"/>
    <lineage>
        <taxon>Eukaryota</taxon>
        <taxon>Viridiplantae</taxon>
        <taxon>Streptophyta</taxon>
        <taxon>Embryophyta</taxon>
        <taxon>Tracheophyta</taxon>
        <taxon>Spermatophyta</taxon>
        <taxon>Magnoliopsida</taxon>
        <taxon>Liliopsida</taxon>
        <taxon>Poales</taxon>
        <taxon>Poaceae</taxon>
        <taxon>PACMAD clade</taxon>
        <taxon>Panicoideae</taxon>
        <taxon>Panicodae</taxon>
        <taxon>Paniceae</taxon>
        <taxon>Panicinae</taxon>
        <taxon>Panicum</taxon>
        <taxon>Panicum sect. Hiantes</taxon>
    </lineage>
</organism>
<evidence type="ECO:0000256" key="6">
    <source>
        <dbReference type="ARBA" id="ARBA00023239"/>
    </source>
</evidence>
<keyword evidence="4" id="KW-0611">Plant defense</keyword>
<comment type="cofactor">
    <cofactor evidence="1">
        <name>Mg(2+)</name>
        <dbReference type="ChEBI" id="CHEBI:18420"/>
    </cofactor>
</comment>
<evidence type="ECO:0000256" key="1">
    <source>
        <dbReference type="ARBA" id="ARBA00001946"/>
    </source>
</evidence>
<dbReference type="InterPro" id="IPR001906">
    <property type="entry name" value="Terpene_synth_N"/>
</dbReference>
<dbReference type="InterPro" id="IPR050148">
    <property type="entry name" value="Terpene_synthase-like"/>
</dbReference>
<keyword evidence="6" id="KW-0456">Lyase</keyword>
<accession>A0A345ZQ29</accession>
<feature type="domain" description="Terpene synthase N-terminal" evidence="8">
    <location>
        <begin position="256"/>
        <end position="451"/>
    </location>
</feature>
<dbReference type="Gene3D" id="1.50.10.130">
    <property type="entry name" value="Terpene synthase, N-terminal domain"/>
    <property type="match status" value="1"/>
</dbReference>
<dbReference type="AlphaFoldDB" id="A0A345ZQ29"/>
<comment type="similarity">
    <text evidence="2">Belongs to the terpene synthase family.</text>
</comment>
<evidence type="ECO:0000256" key="5">
    <source>
        <dbReference type="ARBA" id="ARBA00022842"/>
    </source>
</evidence>
<dbReference type="GO" id="GO:0010333">
    <property type="term" value="F:terpene synthase activity"/>
    <property type="evidence" value="ECO:0007669"/>
    <property type="project" value="InterPro"/>
</dbReference>
<keyword evidence="5" id="KW-0460">Magnesium</keyword>
<dbReference type="InterPro" id="IPR005630">
    <property type="entry name" value="Terpene_synthase_metal-bd"/>
</dbReference>
<dbReference type="SFLD" id="SFLDG01014">
    <property type="entry name" value="Terpene_Cyclase_Like_1_N-term"/>
    <property type="match status" value="1"/>
</dbReference>
<feature type="domain" description="Terpene synthase metal-binding" evidence="9">
    <location>
        <begin position="521"/>
        <end position="756"/>
    </location>
</feature>
<dbReference type="PANTHER" id="PTHR31739:SF17">
    <property type="entry name" value="ENT-SANDARACOPIMARA-8(14),15-DIENE SYNTHASE, CHLOROPLASTIC"/>
    <property type="match status" value="1"/>
</dbReference>
<evidence type="ECO:0000256" key="4">
    <source>
        <dbReference type="ARBA" id="ARBA00022821"/>
    </source>
</evidence>
<dbReference type="InterPro" id="IPR008930">
    <property type="entry name" value="Terpenoid_cyclase/PrenylTrfase"/>
</dbReference>
<dbReference type="GO" id="GO:0006952">
    <property type="term" value="P:defense response"/>
    <property type="evidence" value="ECO:0007669"/>
    <property type="project" value="UniProtKB-KW"/>
</dbReference>
<proteinExistence type="evidence at transcript level"/>
<dbReference type="FunFam" id="1.10.600.10:FF:000005">
    <property type="entry name" value="Ent-kaur-16-ene synthase, chloroplastic"/>
    <property type="match status" value="1"/>
</dbReference>
<name>A0A345ZQ29_PANVG</name>